<protein>
    <submittedName>
        <fullName evidence="2">Uncharacterized protein</fullName>
    </submittedName>
</protein>
<organism evidence="2 3">
    <name type="scientific">Marinicauda salina</name>
    <dbReference type="NCBI Taxonomy" id="2135793"/>
    <lineage>
        <taxon>Bacteria</taxon>
        <taxon>Pseudomonadati</taxon>
        <taxon>Pseudomonadota</taxon>
        <taxon>Alphaproteobacteria</taxon>
        <taxon>Maricaulales</taxon>
        <taxon>Maricaulaceae</taxon>
        <taxon>Marinicauda</taxon>
    </lineage>
</organism>
<dbReference type="AlphaFoldDB" id="A0A2U2BSS2"/>
<gene>
    <name evidence="2" type="ORF">DDZ18_10070</name>
</gene>
<keyword evidence="1" id="KW-1133">Transmembrane helix</keyword>
<reference evidence="3" key="1">
    <citation type="submission" date="2018-05" db="EMBL/GenBank/DDBJ databases">
        <authorList>
            <person name="Liu B.-T."/>
        </authorList>
    </citation>
    <scope>NUCLEOTIDE SEQUENCE [LARGE SCALE GENOMIC DNA]</scope>
    <source>
        <strain evidence="3">WD6-1</strain>
    </source>
</reference>
<keyword evidence="3" id="KW-1185">Reference proteome</keyword>
<feature type="transmembrane region" description="Helical" evidence="1">
    <location>
        <begin position="90"/>
        <end position="119"/>
    </location>
</feature>
<comment type="caution">
    <text evidence="2">The sequence shown here is derived from an EMBL/GenBank/DDBJ whole genome shotgun (WGS) entry which is preliminary data.</text>
</comment>
<keyword evidence="1" id="KW-0812">Transmembrane</keyword>
<dbReference type="RefSeq" id="WP_109253264.1">
    <property type="nucleotide sequence ID" value="NZ_QEXV01000004.1"/>
</dbReference>
<accession>A0A2U2BSS2</accession>
<dbReference type="Proteomes" id="UP000245168">
    <property type="component" value="Unassembled WGS sequence"/>
</dbReference>
<proteinExistence type="predicted"/>
<evidence type="ECO:0000256" key="1">
    <source>
        <dbReference type="SAM" id="Phobius"/>
    </source>
</evidence>
<dbReference type="EMBL" id="QEXV01000004">
    <property type="protein sequence ID" value="PWE17040.1"/>
    <property type="molecule type" value="Genomic_DNA"/>
</dbReference>
<sequence>MGATQGLAFVLLRTTALFFGIGWLAMAIERVLGLLLRGEASPFFLSLLVQGLLMISVCAIFWVLAGPISARVSAPAKAADAKISVSGDDLFRVGVALLGIYFISQGLAGSIHILAGAWIIHSRESHITSISYDYRTTEAVVRLVFGIALLFALTRIDRLMKSLRRYGLSKLDEPSDSDRTA</sequence>
<feature type="transmembrane region" description="Helical" evidence="1">
    <location>
        <begin position="43"/>
        <end position="69"/>
    </location>
</feature>
<feature type="transmembrane region" description="Helical" evidence="1">
    <location>
        <begin position="139"/>
        <end position="156"/>
    </location>
</feature>
<name>A0A2U2BSS2_9PROT</name>
<keyword evidence="1" id="KW-0472">Membrane</keyword>
<evidence type="ECO:0000313" key="2">
    <source>
        <dbReference type="EMBL" id="PWE17040.1"/>
    </source>
</evidence>
<evidence type="ECO:0000313" key="3">
    <source>
        <dbReference type="Proteomes" id="UP000245168"/>
    </source>
</evidence>